<evidence type="ECO:0000313" key="15">
    <source>
        <dbReference type="EMBL" id="TDT43318.1"/>
    </source>
</evidence>
<dbReference type="GO" id="GO:0009055">
    <property type="term" value="F:electron transfer activity"/>
    <property type="evidence" value="ECO:0007669"/>
    <property type="project" value="InterPro"/>
</dbReference>
<dbReference type="GO" id="GO:0020037">
    <property type="term" value="F:heme binding"/>
    <property type="evidence" value="ECO:0007669"/>
    <property type="project" value="TreeGrafter"/>
</dbReference>
<keyword evidence="16" id="KW-1185">Reference proteome</keyword>
<evidence type="ECO:0000259" key="14">
    <source>
        <dbReference type="Pfam" id="PF01292"/>
    </source>
</evidence>
<dbReference type="SUPFAM" id="SSF81342">
    <property type="entry name" value="Transmembrane di-heme cytochromes"/>
    <property type="match status" value="1"/>
</dbReference>
<dbReference type="InterPro" id="IPR016174">
    <property type="entry name" value="Di-haem_cyt_TM"/>
</dbReference>
<feature type="transmembrane region" description="Helical" evidence="13">
    <location>
        <begin position="51"/>
        <end position="69"/>
    </location>
</feature>
<proteinExistence type="inferred from homology"/>
<feature type="transmembrane region" description="Helical" evidence="13">
    <location>
        <begin position="12"/>
        <end position="36"/>
    </location>
</feature>
<keyword evidence="6 13" id="KW-0812">Transmembrane</keyword>
<evidence type="ECO:0000256" key="1">
    <source>
        <dbReference type="ARBA" id="ARBA00001970"/>
    </source>
</evidence>
<dbReference type="GO" id="GO:0005886">
    <property type="term" value="C:plasma membrane"/>
    <property type="evidence" value="ECO:0007669"/>
    <property type="project" value="UniProtKB-SubCell"/>
</dbReference>
<organism evidence="15 16">
    <name type="scientific">Halospina denitrificans</name>
    <dbReference type="NCBI Taxonomy" id="332522"/>
    <lineage>
        <taxon>Bacteria</taxon>
        <taxon>Pseudomonadati</taxon>
        <taxon>Pseudomonadota</taxon>
        <taxon>Gammaproteobacteria</taxon>
        <taxon>Halospina</taxon>
    </lineage>
</organism>
<evidence type="ECO:0000256" key="5">
    <source>
        <dbReference type="ARBA" id="ARBA00022617"/>
    </source>
</evidence>
<keyword evidence="11 13" id="KW-0472">Membrane</keyword>
<dbReference type="EMBL" id="SOAX01000002">
    <property type="protein sequence ID" value="TDT43318.1"/>
    <property type="molecule type" value="Genomic_DNA"/>
</dbReference>
<keyword evidence="8" id="KW-0249">Electron transport</keyword>
<dbReference type="RefSeq" id="WP_133735393.1">
    <property type="nucleotide sequence ID" value="NZ_SOAX01000002.1"/>
</dbReference>
<comment type="subcellular location">
    <subcellularLocation>
        <location evidence="2">Cell membrane</location>
        <topology evidence="2">Multi-pass membrane protein</topology>
    </subcellularLocation>
</comment>
<keyword evidence="9 13" id="KW-1133">Transmembrane helix</keyword>
<dbReference type="Proteomes" id="UP000295830">
    <property type="component" value="Unassembled WGS sequence"/>
</dbReference>
<reference evidence="15 16" key="1">
    <citation type="submission" date="2019-03" db="EMBL/GenBank/DDBJ databases">
        <title>Genomic Encyclopedia of Type Strains, Phase IV (KMG-IV): sequencing the most valuable type-strain genomes for metagenomic binning, comparative biology and taxonomic classification.</title>
        <authorList>
            <person name="Goeker M."/>
        </authorList>
    </citation>
    <scope>NUCLEOTIDE SEQUENCE [LARGE SCALE GENOMIC DNA]</scope>
    <source>
        <strain evidence="15 16">DSM 15505</strain>
    </source>
</reference>
<evidence type="ECO:0000256" key="11">
    <source>
        <dbReference type="ARBA" id="ARBA00023136"/>
    </source>
</evidence>
<dbReference type="GO" id="GO:0022904">
    <property type="term" value="P:respiratory electron transport chain"/>
    <property type="evidence" value="ECO:0007669"/>
    <property type="project" value="InterPro"/>
</dbReference>
<protein>
    <submittedName>
        <fullName evidence="15">Cytochrome b561</fullName>
    </submittedName>
</protein>
<feature type="transmembrane region" description="Helical" evidence="13">
    <location>
        <begin position="90"/>
        <end position="111"/>
    </location>
</feature>
<comment type="similarity">
    <text evidence="12">Belongs to the cytochrome b561 family.</text>
</comment>
<name>A0A4V3EQT7_9GAMM</name>
<evidence type="ECO:0000256" key="4">
    <source>
        <dbReference type="ARBA" id="ARBA00022475"/>
    </source>
</evidence>
<evidence type="ECO:0000256" key="3">
    <source>
        <dbReference type="ARBA" id="ARBA00022448"/>
    </source>
</evidence>
<comment type="cofactor">
    <cofactor evidence="1">
        <name>heme b</name>
        <dbReference type="ChEBI" id="CHEBI:60344"/>
    </cofactor>
</comment>
<evidence type="ECO:0000256" key="8">
    <source>
        <dbReference type="ARBA" id="ARBA00022982"/>
    </source>
</evidence>
<keyword evidence="3" id="KW-0813">Transport</keyword>
<evidence type="ECO:0000256" key="9">
    <source>
        <dbReference type="ARBA" id="ARBA00022989"/>
    </source>
</evidence>
<dbReference type="InterPro" id="IPR052168">
    <property type="entry name" value="Cytochrome_b561_oxidase"/>
</dbReference>
<keyword evidence="7" id="KW-0479">Metal-binding</keyword>
<evidence type="ECO:0000256" key="7">
    <source>
        <dbReference type="ARBA" id="ARBA00022723"/>
    </source>
</evidence>
<sequence>MRWRNTHDGWGLVSIAFHWVFALVIVGLFAIGLYMVDLGYTDPLSNVLPEWHRSLGLLLGAALLARLAWRFLSPPPAPLPNYQRIEHVMAVLMHWVLYLLMIAIIVSGYFISTSDGRGVSVFDWFEVPSVTGQVNNLEDLSGQIHYWGAWILIVLSAMHALAALKHHFIDHDRTLRRMLNPASTNHQTSDNNRRTP</sequence>
<feature type="transmembrane region" description="Helical" evidence="13">
    <location>
        <begin position="144"/>
        <end position="164"/>
    </location>
</feature>
<comment type="caution">
    <text evidence="15">The sequence shown here is derived from an EMBL/GenBank/DDBJ whole genome shotgun (WGS) entry which is preliminary data.</text>
</comment>
<evidence type="ECO:0000256" key="10">
    <source>
        <dbReference type="ARBA" id="ARBA00023004"/>
    </source>
</evidence>
<dbReference type="Pfam" id="PF01292">
    <property type="entry name" value="Ni_hydr_CYTB"/>
    <property type="match status" value="1"/>
</dbReference>
<evidence type="ECO:0000256" key="13">
    <source>
        <dbReference type="SAM" id="Phobius"/>
    </source>
</evidence>
<gene>
    <name evidence="15" type="ORF">DES49_1132</name>
</gene>
<dbReference type="OrthoDB" id="9793784at2"/>
<accession>A0A4V3EQT7</accession>
<dbReference type="PANTHER" id="PTHR30529:SF1">
    <property type="entry name" value="CYTOCHROME B561 HOMOLOG 2"/>
    <property type="match status" value="1"/>
</dbReference>
<keyword evidence="5" id="KW-0349">Heme</keyword>
<dbReference type="AlphaFoldDB" id="A0A4V3EQT7"/>
<evidence type="ECO:0000256" key="2">
    <source>
        <dbReference type="ARBA" id="ARBA00004651"/>
    </source>
</evidence>
<keyword evidence="4" id="KW-1003">Cell membrane</keyword>
<dbReference type="Gene3D" id="1.20.950.20">
    <property type="entry name" value="Transmembrane di-heme cytochromes, Chain C"/>
    <property type="match status" value="2"/>
</dbReference>
<keyword evidence="10" id="KW-0408">Iron</keyword>
<dbReference type="InterPro" id="IPR011577">
    <property type="entry name" value="Cyt_b561_bac/Ni-Hgenase"/>
</dbReference>
<feature type="domain" description="Cytochrome b561 bacterial/Ni-hydrogenase" evidence="14">
    <location>
        <begin position="10"/>
        <end position="180"/>
    </location>
</feature>
<evidence type="ECO:0000256" key="12">
    <source>
        <dbReference type="ARBA" id="ARBA00037975"/>
    </source>
</evidence>
<dbReference type="GO" id="GO:0046872">
    <property type="term" value="F:metal ion binding"/>
    <property type="evidence" value="ECO:0007669"/>
    <property type="project" value="UniProtKB-KW"/>
</dbReference>
<evidence type="ECO:0000256" key="6">
    <source>
        <dbReference type="ARBA" id="ARBA00022692"/>
    </source>
</evidence>
<dbReference type="PANTHER" id="PTHR30529">
    <property type="entry name" value="CYTOCHROME B561"/>
    <property type="match status" value="1"/>
</dbReference>
<evidence type="ECO:0000313" key="16">
    <source>
        <dbReference type="Proteomes" id="UP000295830"/>
    </source>
</evidence>